<dbReference type="PANTHER" id="PTHR42812">
    <property type="entry name" value="BETA-XYLOSIDASE"/>
    <property type="match status" value="1"/>
</dbReference>
<reference evidence="9 10" key="1">
    <citation type="submission" date="2020-07" db="EMBL/GenBank/DDBJ databases">
        <authorList>
            <person name="Xu S."/>
            <person name="Li A."/>
        </authorList>
    </citation>
    <scope>NUCLEOTIDE SEQUENCE [LARGE SCALE GENOMIC DNA]</scope>
    <source>
        <strain evidence="9 10">SG-8</strain>
    </source>
</reference>
<evidence type="ECO:0000313" key="10">
    <source>
        <dbReference type="Proteomes" id="UP000552587"/>
    </source>
</evidence>
<dbReference type="SUPFAM" id="SSF49899">
    <property type="entry name" value="Concanavalin A-like lectins/glucanases"/>
    <property type="match status" value="1"/>
</dbReference>
<feature type="chain" id="PRO_5031194564" evidence="7">
    <location>
        <begin position="25"/>
        <end position="576"/>
    </location>
</feature>
<dbReference type="Gene3D" id="2.115.10.20">
    <property type="entry name" value="Glycosyl hydrolase domain, family 43"/>
    <property type="match status" value="1"/>
</dbReference>
<keyword evidence="7" id="KW-0732">Signal</keyword>
<dbReference type="CDD" id="cd18617">
    <property type="entry name" value="GH43_XynB-like"/>
    <property type="match status" value="1"/>
</dbReference>
<feature type="active site" description="Proton donor" evidence="4">
    <location>
        <position position="240"/>
    </location>
</feature>
<dbReference type="InterPro" id="IPR051795">
    <property type="entry name" value="Glycosyl_Hydrlase_43"/>
</dbReference>
<dbReference type="InterPro" id="IPR013320">
    <property type="entry name" value="ConA-like_dom_sf"/>
</dbReference>
<dbReference type="GO" id="GO:0004553">
    <property type="term" value="F:hydrolase activity, hydrolyzing O-glycosyl compounds"/>
    <property type="evidence" value="ECO:0007669"/>
    <property type="project" value="InterPro"/>
</dbReference>
<accession>A0A7W3U698</accession>
<comment type="caution">
    <text evidence="9">The sequence shown here is derived from an EMBL/GenBank/DDBJ whole genome shotgun (WGS) entry which is preliminary data.</text>
</comment>
<evidence type="ECO:0000256" key="6">
    <source>
        <dbReference type="RuleBase" id="RU361187"/>
    </source>
</evidence>
<evidence type="ECO:0000256" key="4">
    <source>
        <dbReference type="PIRSR" id="PIRSR606710-1"/>
    </source>
</evidence>
<evidence type="ECO:0000259" key="8">
    <source>
        <dbReference type="Pfam" id="PF17851"/>
    </source>
</evidence>
<evidence type="ECO:0000256" key="2">
    <source>
        <dbReference type="ARBA" id="ARBA00022801"/>
    </source>
</evidence>
<name>A0A7W3U698_9GAMM</name>
<dbReference type="AlphaFoldDB" id="A0A7W3U698"/>
<protein>
    <submittedName>
        <fullName evidence="9">Glycoside hydrolase family 43 protein</fullName>
    </submittedName>
</protein>
<evidence type="ECO:0000256" key="7">
    <source>
        <dbReference type="SAM" id="SignalP"/>
    </source>
</evidence>
<dbReference type="InterPro" id="IPR041542">
    <property type="entry name" value="GH43_C2"/>
</dbReference>
<sequence length="576" mass="63346">MSTRATPARLLVLLLALAWKAASAGEPPVARFDAFRYEGHDPADEAFTPGPGQYRNPILQGFYPDPSVVRVGADYYLVTSTFGWFPGIPVFHSRDLVRWNQLGNAIDRPDQLDFGRESLVNGVFAPAIEHHDGRFYIVNTCFPSCGGNYVLTATDPAGPWSDPTWLPDLGGGIDPSLFFDDDGRAWIVNNDLPEGGRERYPGHRAIWLQAFDADTLRTFGPRRVLLDAGIRPGEKPTYVEGPHLFKHAGWYYLTAAEGGTGEMHQQVVLRSRTVTGPYEAWDANPVLTQRDLPRDRPMPVTSAGHADFVRTPDGDWWAVFLGNRPYPPASAHHVNTGRETYLLPVEWHDGWPRILAAGLAIPRILDAPGLSAGKAAWPTSGRFAIEDDFDGETLPPYWMSLRTPRQTWHRLHDGALHVQALEIGLGQRDTPAFLARRQQHQYAMATTTLRFVPLRDGDIAGLAAFQNEEYWYLLALAREGGEDRIVLDRRDGRNAGEPATGVRLASAAHPPGAAGAPLRLRIRARGGRLDFEYAHGDGDWHTLLADADGTLLSTATAGGFTGVVFGVHAGRRPAGD</sequence>
<dbReference type="InterPro" id="IPR023296">
    <property type="entry name" value="Glyco_hydro_beta-prop_sf"/>
</dbReference>
<dbReference type="Pfam" id="PF17851">
    <property type="entry name" value="GH43_C2"/>
    <property type="match status" value="1"/>
</dbReference>
<organism evidence="9 10">
    <name type="scientific">Marilutibacter penaei</name>
    <dbReference type="NCBI Taxonomy" id="2759900"/>
    <lineage>
        <taxon>Bacteria</taxon>
        <taxon>Pseudomonadati</taxon>
        <taxon>Pseudomonadota</taxon>
        <taxon>Gammaproteobacteria</taxon>
        <taxon>Lysobacterales</taxon>
        <taxon>Lysobacteraceae</taxon>
        <taxon>Marilutibacter</taxon>
    </lineage>
</organism>
<dbReference type="PANTHER" id="PTHR42812:SF12">
    <property type="entry name" value="BETA-XYLOSIDASE-RELATED"/>
    <property type="match status" value="1"/>
</dbReference>
<feature type="active site" description="Proton acceptor" evidence="4">
    <location>
        <position position="65"/>
    </location>
</feature>
<feature type="signal peptide" evidence="7">
    <location>
        <begin position="1"/>
        <end position="24"/>
    </location>
</feature>
<dbReference type="SUPFAM" id="SSF75005">
    <property type="entry name" value="Arabinanase/levansucrase/invertase"/>
    <property type="match status" value="1"/>
</dbReference>
<feature type="domain" description="Beta-xylosidase C-terminal Concanavalin A-like" evidence="8">
    <location>
        <begin position="387"/>
        <end position="569"/>
    </location>
</feature>
<dbReference type="Proteomes" id="UP000552587">
    <property type="component" value="Unassembled WGS sequence"/>
</dbReference>
<keyword evidence="2 6" id="KW-0378">Hydrolase</keyword>
<dbReference type="EMBL" id="JACHTE010000009">
    <property type="protein sequence ID" value="MBB1089410.1"/>
    <property type="molecule type" value="Genomic_DNA"/>
</dbReference>
<feature type="site" description="Important for catalytic activity, responsible for pKa modulation of the active site Glu and correct orientation of both the proton donor and substrate" evidence="5">
    <location>
        <position position="174"/>
    </location>
</feature>
<dbReference type="Pfam" id="PF04616">
    <property type="entry name" value="Glyco_hydro_43"/>
    <property type="match status" value="1"/>
</dbReference>
<evidence type="ECO:0000256" key="3">
    <source>
        <dbReference type="ARBA" id="ARBA00023295"/>
    </source>
</evidence>
<comment type="similarity">
    <text evidence="1 6">Belongs to the glycosyl hydrolase 43 family.</text>
</comment>
<evidence type="ECO:0000313" key="9">
    <source>
        <dbReference type="EMBL" id="MBB1089410.1"/>
    </source>
</evidence>
<dbReference type="InterPro" id="IPR006710">
    <property type="entry name" value="Glyco_hydro_43"/>
</dbReference>
<evidence type="ECO:0000256" key="1">
    <source>
        <dbReference type="ARBA" id="ARBA00009865"/>
    </source>
</evidence>
<evidence type="ECO:0000256" key="5">
    <source>
        <dbReference type="PIRSR" id="PIRSR606710-2"/>
    </source>
</evidence>
<keyword evidence="10" id="KW-1185">Reference proteome</keyword>
<dbReference type="RefSeq" id="WP_182670184.1">
    <property type="nucleotide sequence ID" value="NZ_JACHTE010000009.1"/>
</dbReference>
<gene>
    <name evidence="9" type="ORF">H4F99_13070</name>
</gene>
<proteinExistence type="inferred from homology"/>
<dbReference type="Gene3D" id="2.60.120.200">
    <property type="match status" value="1"/>
</dbReference>
<keyword evidence="3 6" id="KW-0326">Glycosidase</keyword>
<dbReference type="GO" id="GO:0005975">
    <property type="term" value="P:carbohydrate metabolic process"/>
    <property type="evidence" value="ECO:0007669"/>
    <property type="project" value="InterPro"/>
</dbReference>